<keyword evidence="3" id="KW-0813">Transport</keyword>
<name>D2WXM8_BRAPL</name>
<dbReference type="PANTHER" id="PTHR30290">
    <property type="entry name" value="PERIPLASMIC BINDING COMPONENT OF ABC TRANSPORTER"/>
    <property type="match status" value="1"/>
</dbReference>
<sequence>MKRIFAVLSCIFILACSNNINNNEVIKVTVGAEPQSIDPSYLSAIDSMIYAVHVFEGLVTKDKEGNIVGGVAESWEVSPDGLNIIFHLRDNAKWSDGKKITADEFVYSFRRLVDPNTASSYGFLASPIKNADKIMAGKLRKEELGIEAIDEKTLLIKFETPTAYFLELFCIPIFSPLRAYYIEDNEKWTFYPNTYIGNGPYKMIERKVDESISLELNTNYWNKENMVANRIDFIMLSDVSTAYPALKEGSLHYSSRIQNNDIELLRKEGYLVITPSLGTAYYAVNNTNEVLKDKRVRKALALAIDRNYIVENITKGGEVPAGAFIPFGLKDVSGDFRENGGNYFSVSKRL</sequence>
<dbReference type="Gene3D" id="3.40.190.10">
    <property type="entry name" value="Periplasmic binding protein-like II"/>
    <property type="match status" value="1"/>
</dbReference>
<dbReference type="CDD" id="cd08504">
    <property type="entry name" value="PBP2_OppA"/>
    <property type="match status" value="1"/>
</dbReference>
<evidence type="ECO:0000313" key="6">
    <source>
        <dbReference type="EMBL" id="ADB22525.1"/>
    </source>
</evidence>
<keyword evidence="4" id="KW-0732">Signal</keyword>
<dbReference type="PROSITE" id="PS51257">
    <property type="entry name" value="PROKAR_LIPOPROTEIN"/>
    <property type="match status" value="1"/>
</dbReference>
<proteinExistence type="inferred from homology"/>
<comment type="similarity">
    <text evidence="2">Belongs to the bacterial solute-binding protein 5 family.</text>
</comment>
<dbReference type="GO" id="GO:1904680">
    <property type="term" value="F:peptide transmembrane transporter activity"/>
    <property type="evidence" value="ECO:0007669"/>
    <property type="project" value="TreeGrafter"/>
</dbReference>
<dbReference type="Pfam" id="PF00496">
    <property type="entry name" value="SBP_bac_5"/>
    <property type="match status" value="1"/>
</dbReference>
<dbReference type="PANTHER" id="PTHR30290:SF10">
    <property type="entry name" value="PERIPLASMIC OLIGOPEPTIDE-BINDING PROTEIN-RELATED"/>
    <property type="match status" value="1"/>
</dbReference>
<dbReference type="EMBL" id="GQ478429">
    <property type="protein sequence ID" value="ADB22525.1"/>
    <property type="molecule type" value="Genomic_DNA"/>
</dbReference>
<organism evidence="6">
    <name type="scientific">Brachyspira pilosicoli</name>
    <name type="common">Serpulina pilosicoli</name>
    <dbReference type="NCBI Taxonomy" id="52584"/>
    <lineage>
        <taxon>Bacteria</taxon>
        <taxon>Pseudomonadati</taxon>
        <taxon>Spirochaetota</taxon>
        <taxon>Spirochaetia</taxon>
        <taxon>Brachyspirales</taxon>
        <taxon>Brachyspiraceae</taxon>
        <taxon>Brachyspira</taxon>
    </lineage>
</organism>
<comment type="subcellular location">
    <subcellularLocation>
        <location evidence="1">Cell envelope</location>
    </subcellularLocation>
</comment>
<dbReference type="Gene3D" id="3.10.105.10">
    <property type="entry name" value="Dipeptide-binding Protein, Domain 3"/>
    <property type="match status" value="1"/>
</dbReference>
<dbReference type="InterPro" id="IPR039424">
    <property type="entry name" value="SBP_5"/>
</dbReference>
<reference evidence="6" key="2">
    <citation type="submission" date="2009-08" db="EMBL/GenBank/DDBJ databases">
        <authorList>
            <person name="La T."/>
            <person name="Phillips N.D."/>
            <person name="Hampson D.J."/>
        </authorList>
    </citation>
    <scope>NUCLEOTIDE SEQUENCE</scope>
    <source>
        <strain evidence="6">95/1000</strain>
    </source>
</reference>
<dbReference type="GO" id="GO:0015833">
    <property type="term" value="P:peptide transport"/>
    <property type="evidence" value="ECO:0007669"/>
    <property type="project" value="TreeGrafter"/>
</dbReference>
<evidence type="ECO:0000256" key="4">
    <source>
        <dbReference type="ARBA" id="ARBA00022729"/>
    </source>
</evidence>
<dbReference type="SUPFAM" id="SSF53850">
    <property type="entry name" value="Periplasmic binding protein-like II"/>
    <property type="match status" value="1"/>
</dbReference>
<dbReference type="AlphaFoldDB" id="D2WXM8"/>
<dbReference type="GO" id="GO:0030313">
    <property type="term" value="C:cell envelope"/>
    <property type="evidence" value="ECO:0007669"/>
    <property type="project" value="UniProtKB-SubCell"/>
</dbReference>
<accession>D2WXM8</accession>
<evidence type="ECO:0000256" key="2">
    <source>
        <dbReference type="ARBA" id="ARBA00005695"/>
    </source>
</evidence>
<protein>
    <submittedName>
        <fullName evidence="6">Oligopeptide-binding protein 3</fullName>
    </submittedName>
</protein>
<feature type="domain" description="Solute-binding protein family 5" evidence="5">
    <location>
        <begin position="67"/>
        <end position="339"/>
    </location>
</feature>
<evidence type="ECO:0000256" key="1">
    <source>
        <dbReference type="ARBA" id="ARBA00004196"/>
    </source>
</evidence>
<dbReference type="Gene3D" id="3.90.76.10">
    <property type="entry name" value="Dipeptide-binding Protein, Domain 1"/>
    <property type="match status" value="1"/>
</dbReference>
<evidence type="ECO:0000259" key="5">
    <source>
        <dbReference type="Pfam" id="PF00496"/>
    </source>
</evidence>
<evidence type="ECO:0000256" key="3">
    <source>
        <dbReference type="ARBA" id="ARBA00022448"/>
    </source>
</evidence>
<reference evidence="6" key="1">
    <citation type="journal article" date="2009" name="J. Med. Microbiol.">
        <title>Evaluation of recombinant Brachyspira pilosicoli oligopeptide-binding proteins as vaccine candidates in a mouse model of intestinal spirochaetosis.</title>
        <authorList>
            <person name="Movahedi A."/>
            <person name="Hampson D.J."/>
        </authorList>
    </citation>
    <scope>NUCLEOTIDE SEQUENCE</scope>
    <source>
        <strain evidence="6">95/1000</strain>
    </source>
</reference>
<dbReference type="FunFam" id="3.90.76.10:FF:000001">
    <property type="entry name" value="Oligopeptide ABC transporter substrate-binding protein"/>
    <property type="match status" value="1"/>
</dbReference>
<dbReference type="InterPro" id="IPR000914">
    <property type="entry name" value="SBP_5_dom"/>
</dbReference>